<evidence type="ECO:0000313" key="3">
    <source>
        <dbReference type="EMBL" id="KAF5318507.1"/>
    </source>
</evidence>
<feature type="compositionally biased region" description="Polar residues" evidence="1">
    <location>
        <begin position="320"/>
        <end position="332"/>
    </location>
</feature>
<sequence length="345" mass="38337">MSSFQPDEVLPTFEATFRLQFECILWPTLLQALLAGIYITLFAQTIIPIILRGQQKIYTVILTFLFGAIIFNLVISWIYLRAMTITHDDSRETMENVFFSGFSNRLTTTTNVTCRITIFIADMIVVWRCYTLWARSKILLIMFTPLIATEAVMFLVITIQPIPSSPQIVEFLKLAIPAFYLTSLAITIIATTLIVYRIVSVVRLSEGAESRYKLTLEALVESGGLYAASLLVISILYIARGYGSFTVQDRMVAAGLIWQAGVLPPITGIAPTLIAFRIATGRARDEAAWSQSEPLSFLRFKKTLPTTVCSNDIPSISIITTHNGGSKSQQPGDTIGTLERTSLVQ</sequence>
<feature type="transmembrane region" description="Helical" evidence="2">
    <location>
        <begin position="58"/>
        <end position="80"/>
    </location>
</feature>
<feature type="transmembrane region" description="Helical" evidence="2">
    <location>
        <begin position="108"/>
        <end position="127"/>
    </location>
</feature>
<protein>
    <submittedName>
        <fullName evidence="3">Uncharacterized protein</fullName>
    </submittedName>
</protein>
<evidence type="ECO:0000313" key="4">
    <source>
        <dbReference type="Proteomes" id="UP000567179"/>
    </source>
</evidence>
<keyword evidence="2" id="KW-0812">Transmembrane</keyword>
<feature type="region of interest" description="Disordered" evidence="1">
    <location>
        <begin position="320"/>
        <end position="345"/>
    </location>
</feature>
<evidence type="ECO:0000256" key="2">
    <source>
        <dbReference type="SAM" id="Phobius"/>
    </source>
</evidence>
<organism evidence="3 4">
    <name type="scientific">Psilocybe cf. subviscida</name>
    <dbReference type="NCBI Taxonomy" id="2480587"/>
    <lineage>
        <taxon>Eukaryota</taxon>
        <taxon>Fungi</taxon>
        <taxon>Dikarya</taxon>
        <taxon>Basidiomycota</taxon>
        <taxon>Agaricomycotina</taxon>
        <taxon>Agaricomycetes</taxon>
        <taxon>Agaricomycetidae</taxon>
        <taxon>Agaricales</taxon>
        <taxon>Agaricineae</taxon>
        <taxon>Strophariaceae</taxon>
        <taxon>Psilocybe</taxon>
    </lineage>
</organism>
<evidence type="ECO:0000256" key="1">
    <source>
        <dbReference type="SAM" id="MobiDB-lite"/>
    </source>
</evidence>
<feature type="transmembrane region" description="Helical" evidence="2">
    <location>
        <begin position="179"/>
        <end position="199"/>
    </location>
</feature>
<dbReference type="AlphaFoldDB" id="A0A8H5F002"/>
<dbReference type="Proteomes" id="UP000567179">
    <property type="component" value="Unassembled WGS sequence"/>
</dbReference>
<feature type="transmembrane region" description="Helical" evidence="2">
    <location>
        <begin position="29"/>
        <end position="51"/>
    </location>
</feature>
<dbReference type="EMBL" id="JAACJJ010000030">
    <property type="protein sequence ID" value="KAF5318507.1"/>
    <property type="molecule type" value="Genomic_DNA"/>
</dbReference>
<feature type="transmembrane region" description="Helical" evidence="2">
    <location>
        <begin position="139"/>
        <end position="159"/>
    </location>
</feature>
<reference evidence="3 4" key="1">
    <citation type="journal article" date="2020" name="ISME J.">
        <title>Uncovering the hidden diversity of litter-decomposition mechanisms in mushroom-forming fungi.</title>
        <authorList>
            <person name="Floudas D."/>
            <person name="Bentzer J."/>
            <person name="Ahren D."/>
            <person name="Johansson T."/>
            <person name="Persson P."/>
            <person name="Tunlid A."/>
        </authorList>
    </citation>
    <scope>NUCLEOTIDE SEQUENCE [LARGE SCALE GENOMIC DNA]</scope>
    <source>
        <strain evidence="3 4">CBS 101986</strain>
    </source>
</reference>
<keyword evidence="2" id="KW-1133">Transmembrane helix</keyword>
<proteinExistence type="predicted"/>
<feature type="transmembrane region" description="Helical" evidence="2">
    <location>
        <begin position="251"/>
        <end position="276"/>
    </location>
</feature>
<feature type="transmembrane region" description="Helical" evidence="2">
    <location>
        <begin position="219"/>
        <end position="239"/>
    </location>
</feature>
<keyword evidence="4" id="KW-1185">Reference proteome</keyword>
<comment type="caution">
    <text evidence="3">The sequence shown here is derived from an EMBL/GenBank/DDBJ whole genome shotgun (WGS) entry which is preliminary data.</text>
</comment>
<name>A0A8H5F002_9AGAR</name>
<accession>A0A8H5F002</accession>
<dbReference type="OrthoDB" id="3038148at2759"/>
<keyword evidence="2" id="KW-0472">Membrane</keyword>
<gene>
    <name evidence="3" type="ORF">D9619_011043</name>
</gene>